<feature type="compositionally biased region" description="Basic and acidic residues" evidence="1">
    <location>
        <begin position="80"/>
        <end position="94"/>
    </location>
</feature>
<reference evidence="4 5" key="1">
    <citation type="submission" date="2017-10" db="EMBL/GenBank/DDBJ databases">
        <title>Bifidobacterium xylocopum sp. nov. and Bifidobacterium aemilianum sp. nov., from the carpenter bee (Xylocopa violacea) digestive tract.</title>
        <authorList>
            <person name="Alberoni D."/>
            <person name="Baffoni L."/>
            <person name="Di Gioia D."/>
            <person name="Gaggia F."/>
            <person name="Biavati B."/>
        </authorList>
    </citation>
    <scope>NUCLEOTIDE SEQUENCE [LARGE SCALE GENOMIC DNA]</scope>
    <source>
        <strain evidence="4 5">XV2</strain>
    </source>
</reference>
<evidence type="ECO:0000256" key="1">
    <source>
        <dbReference type="SAM" id="MobiDB-lite"/>
    </source>
</evidence>
<dbReference type="InterPro" id="IPR027381">
    <property type="entry name" value="LytR/CpsA/Psr_C"/>
</dbReference>
<dbReference type="EMBL" id="PDCH01000001">
    <property type="protein sequence ID" value="RBP99948.1"/>
    <property type="molecule type" value="Genomic_DNA"/>
</dbReference>
<evidence type="ECO:0000313" key="5">
    <source>
        <dbReference type="Proteomes" id="UP000252345"/>
    </source>
</evidence>
<dbReference type="AlphaFoldDB" id="A0A366KFG9"/>
<feature type="region of interest" description="Disordered" evidence="1">
    <location>
        <begin position="67"/>
        <end position="129"/>
    </location>
</feature>
<feature type="transmembrane region" description="Helical" evidence="2">
    <location>
        <begin position="40"/>
        <end position="61"/>
    </location>
</feature>
<keyword evidence="2" id="KW-0812">Transmembrane</keyword>
<evidence type="ECO:0000259" key="3">
    <source>
        <dbReference type="Pfam" id="PF13399"/>
    </source>
</evidence>
<dbReference type="Proteomes" id="UP000252345">
    <property type="component" value="Unassembled WGS sequence"/>
</dbReference>
<sequence length="212" mass="22296">MASNRDDNVGYQPYTPDEFDDPPEGPVGVHRGPRSLAVRILPVVVIIILAALCGLGAWTVVSGGKMPWQHSQTTSAQVEQARRKVEARRGKDPKSAPSRRAKTEEPKPAPQSPSPSQSEQPAPAANKASQVRVVNGTSISGYAAAKRQTLVAAGYTSVTADNPTGQLPQASVVWYQNEADKATADDVARTLGIGNVQHVPGASASVVAVLMN</sequence>
<dbReference type="Pfam" id="PF13399">
    <property type="entry name" value="LytR_C"/>
    <property type="match status" value="1"/>
</dbReference>
<accession>A0A366KFG9</accession>
<dbReference type="RefSeq" id="WP_113852610.1">
    <property type="nucleotide sequence ID" value="NZ_PDCH01000001.1"/>
</dbReference>
<feature type="domain" description="LytR/CpsA/Psr regulator C-terminal" evidence="3">
    <location>
        <begin position="130"/>
        <end position="207"/>
    </location>
</feature>
<comment type="caution">
    <text evidence="4">The sequence shown here is derived from an EMBL/GenBank/DDBJ whole genome shotgun (WGS) entry which is preliminary data.</text>
</comment>
<keyword evidence="2" id="KW-0472">Membrane</keyword>
<keyword evidence="5" id="KW-1185">Reference proteome</keyword>
<evidence type="ECO:0000256" key="2">
    <source>
        <dbReference type="SAM" id="Phobius"/>
    </source>
</evidence>
<proteinExistence type="predicted"/>
<organism evidence="4 5">
    <name type="scientific">Bifidobacterium xylocopae</name>
    <dbReference type="NCBI Taxonomy" id="2493119"/>
    <lineage>
        <taxon>Bacteria</taxon>
        <taxon>Bacillati</taxon>
        <taxon>Actinomycetota</taxon>
        <taxon>Actinomycetes</taxon>
        <taxon>Bifidobacteriales</taxon>
        <taxon>Bifidobacteriaceae</taxon>
        <taxon>Bifidobacterium</taxon>
    </lineage>
</organism>
<dbReference type="OrthoDB" id="3242784at2"/>
<name>A0A366KFG9_9BIFI</name>
<keyword evidence="2" id="KW-1133">Transmembrane helix</keyword>
<evidence type="ECO:0000313" key="4">
    <source>
        <dbReference type="EMBL" id="RBP99948.1"/>
    </source>
</evidence>
<feature type="compositionally biased region" description="Low complexity" evidence="1">
    <location>
        <begin position="114"/>
        <end position="125"/>
    </location>
</feature>
<feature type="compositionally biased region" description="Polar residues" evidence="1">
    <location>
        <begin position="69"/>
        <end position="78"/>
    </location>
</feature>
<dbReference type="Gene3D" id="3.30.70.2390">
    <property type="match status" value="1"/>
</dbReference>
<feature type="region of interest" description="Disordered" evidence="1">
    <location>
        <begin position="1"/>
        <end position="28"/>
    </location>
</feature>
<gene>
    <name evidence="4" type="ORF">CRD59_00285</name>
</gene>
<protein>
    <submittedName>
        <fullName evidence="4">Cell wall integrity and stress response protein 1</fullName>
    </submittedName>
</protein>